<dbReference type="PROSITE" id="PS51257">
    <property type="entry name" value="PROKAR_LIPOPROTEIN"/>
    <property type="match status" value="1"/>
</dbReference>
<reference evidence="2 3" key="1">
    <citation type="submission" date="2018-11" db="EMBL/GenBank/DDBJ databases">
        <title>Complete genome sequencing of the Actinobacteria Serinibacter sp. K3-2.</title>
        <authorList>
            <person name="Rakitin A.L."/>
            <person name="Beletsky A.V."/>
            <person name="Mardanov A.V."/>
            <person name="Ravin N.V."/>
            <person name="Gromova A.S."/>
            <person name="Filippova S.N."/>
            <person name="Gal'Chenko V.F."/>
        </authorList>
    </citation>
    <scope>NUCLEOTIDE SEQUENCE [LARGE SCALE GENOMIC DNA]</scope>
    <source>
        <strain evidence="2 3">K3-2</strain>
    </source>
</reference>
<dbReference type="AlphaFoldDB" id="A0A4Z1E3M2"/>
<evidence type="ECO:0000256" key="1">
    <source>
        <dbReference type="SAM" id="MobiDB-lite"/>
    </source>
</evidence>
<gene>
    <name evidence="2" type="ORF">SERN_0718</name>
</gene>
<feature type="region of interest" description="Disordered" evidence="1">
    <location>
        <begin position="36"/>
        <end position="56"/>
    </location>
</feature>
<protein>
    <submittedName>
        <fullName evidence="2">Uncharacterized protein</fullName>
    </submittedName>
</protein>
<sequence>MSGMDRTTRRTASIVARTLAVLGAIVLGATAVSGCTETRPPMLQPVAPVPDVTGTD</sequence>
<comment type="caution">
    <text evidence="2">The sequence shown here is derived from an EMBL/GenBank/DDBJ whole genome shotgun (WGS) entry which is preliminary data.</text>
</comment>
<organism evidence="2 3">
    <name type="scientific">Serinibacter arcticus</name>
    <dbReference type="NCBI Taxonomy" id="1655435"/>
    <lineage>
        <taxon>Bacteria</taxon>
        <taxon>Bacillati</taxon>
        <taxon>Actinomycetota</taxon>
        <taxon>Actinomycetes</taxon>
        <taxon>Micrococcales</taxon>
        <taxon>Beutenbergiaceae</taxon>
        <taxon>Serinibacter</taxon>
    </lineage>
</organism>
<evidence type="ECO:0000313" key="2">
    <source>
        <dbReference type="EMBL" id="TGO06526.1"/>
    </source>
</evidence>
<evidence type="ECO:0000313" key="3">
    <source>
        <dbReference type="Proteomes" id="UP000297318"/>
    </source>
</evidence>
<dbReference type="Proteomes" id="UP000297318">
    <property type="component" value="Unassembled WGS sequence"/>
</dbReference>
<dbReference type="EMBL" id="RHPJ01000001">
    <property type="protein sequence ID" value="TGO06526.1"/>
    <property type="molecule type" value="Genomic_DNA"/>
</dbReference>
<name>A0A4Z1E3M2_9MICO</name>
<proteinExistence type="predicted"/>
<accession>A0A4Z1E3M2</accession>
<keyword evidence="3" id="KW-1185">Reference proteome</keyword>